<dbReference type="Gene3D" id="3.30.70.2860">
    <property type="match status" value="1"/>
</dbReference>
<dbReference type="InterPro" id="IPR036425">
    <property type="entry name" value="MoaB/Mog-like_dom_sf"/>
</dbReference>
<dbReference type="Gene3D" id="3.40.980.10">
    <property type="entry name" value="MoaB/Mog-like domain"/>
    <property type="match status" value="1"/>
</dbReference>
<reference evidence="2" key="1">
    <citation type="journal article" date="2007" name="ISME J.">
        <title>Fosmids of novel marine Planctomycetes from the Namibian and Oregon coast upwelling systems and their cross-comparison with planctomycete genomes.</title>
        <authorList>
            <person name="Woebken D."/>
            <person name="Teeling H."/>
            <person name="Wecker P."/>
            <person name="Dumitriu A."/>
            <person name="Kostadinov I."/>
            <person name="DeLong E.F."/>
            <person name="Amann R."/>
            <person name="Gloeckner F.O."/>
        </authorList>
    </citation>
    <scope>NUCLEOTIDE SEQUENCE</scope>
</reference>
<dbReference type="InterPro" id="IPR001453">
    <property type="entry name" value="MoaB/Mog_dom"/>
</dbReference>
<sequence length="434" mass="47881">MLSCRVFNTARYDPLDLDICLDKVAMRAEIIAIGDELTCGYRLDTNSRWISEQLSGLGVSVAFHTTMGDELRDVINGLETAASRAEMIVCTGGLGPTADDLTRQAVATMANVELEFDSNTLEHIQQIFGKLGRTMPEQNNLQAYFPAGSHVIPNSEGTAPGFDLLLPVPGKRSVRIWALPGVPYEMKEMWTQTVAGDIAQYSGNKLVICHHVLHCFGAGESQVESMLPDLMTRDRIPRVGITASKATISLRVTASAANRQQCLEQMGPTLQIIRDCLGDLVFGENGQQLQEVVIELLRQRSLSVAIIDFGFGGSVAPLLNQVDDLGESLVGSSQMPMHRVSQWLDQEMSDSYLEKSAHRIRDEFGANWGVAIGPVENHDPDLENGRGVFDVVIADSESTDRYPLNFGGHSELRWDRSQKQVLNQIRLRLLSNRE</sequence>
<dbReference type="InterPro" id="IPR050101">
    <property type="entry name" value="CinA"/>
</dbReference>
<name>A9LGQ3_9BACT</name>
<dbReference type="InterPro" id="IPR008135">
    <property type="entry name" value="Competence-induced_CinA"/>
</dbReference>
<organism evidence="2">
    <name type="scientific">uncultured planctomycete 5H12</name>
    <dbReference type="NCBI Taxonomy" id="455067"/>
    <lineage>
        <taxon>Bacteria</taxon>
        <taxon>Pseudomonadati</taxon>
        <taxon>Planctomycetota</taxon>
        <taxon>Planctomycetia</taxon>
        <taxon>Planctomycetales</taxon>
        <taxon>environmental samples</taxon>
    </lineage>
</organism>
<evidence type="ECO:0000313" key="2">
    <source>
        <dbReference type="EMBL" id="ABX10574.1"/>
    </source>
</evidence>
<dbReference type="PANTHER" id="PTHR13939:SF0">
    <property type="entry name" value="NMN AMIDOHYDROLASE-LIKE PROTEIN YFAY"/>
    <property type="match status" value="1"/>
</dbReference>
<dbReference type="Pfam" id="PF18146">
    <property type="entry name" value="CinA_KH"/>
    <property type="match status" value="1"/>
</dbReference>
<dbReference type="SUPFAM" id="SSF142433">
    <property type="entry name" value="CinA-like"/>
    <property type="match status" value="1"/>
</dbReference>
<dbReference type="PIRSF" id="PIRSF006728">
    <property type="entry name" value="CinA"/>
    <property type="match status" value="1"/>
</dbReference>
<proteinExistence type="predicted"/>
<accession>A9LGQ3</accession>
<gene>
    <name evidence="2" type="primary">cinA</name>
    <name evidence="2" type="ORF">5H12_12</name>
</gene>
<feature type="domain" description="MoaB/Mog" evidence="1">
    <location>
        <begin position="29"/>
        <end position="201"/>
    </location>
</feature>
<dbReference type="CDD" id="cd00885">
    <property type="entry name" value="cinA"/>
    <property type="match status" value="1"/>
</dbReference>
<dbReference type="EMBL" id="EF591884">
    <property type="protein sequence ID" value="ABX10574.1"/>
    <property type="molecule type" value="Genomic_DNA"/>
</dbReference>
<dbReference type="InterPro" id="IPR041424">
    <property type="entry name" value="CinA_KH"/>
</dbReference>
<dbReference type="SUPFAM" id="SSF53218">
    <property type="entry name" value="Molybdenum cofactor biosynthesis proteins"/>
    <property type="match status" value="1"/>
</dbReference>
<evidence type="ECO:0000259" key="1">
    <source>
        <dbReference type="SMART" id="SM00852"/>
    </source>
</evidence>
<dbReference type="Pfam" id="PF00994">
    <property type="entry name" value="MoCF_biosynth"/>
    <property type="match status" value="1"/>
</dbReference>
<dbReference type="PANTHER" id="PTHR13939">
    <property type="entry name" value="NICOTINAMIDE-NUCLEOTIDE AMIDOHYDROLASE PNCC"/>
    <property type="match status" value="1"/>
</dbReference>
<protein>
    <submittedName>
        <fullName evidence="2">CinA-like protein</fullName>
    </submittedName>
</protein>
<dbReference type="InterPro" id="IPR036653">
    <property type="entry name" value="CinA-like_C"/>
</dbReference>
<dbReference type="SMART" id="SM00852">
    <property type="entry name" value="MoCF_biosynth"/>
    <property type="match status" value="1"/>
</dbReference>
<dbReference type="AlphaFoldDB" id="A9LGQ3"/>